<gene>
    <name evidence="1" type="ORF">ZOSMA_13G00790</name>
</gene>
<comment type="caution">
    <text evidence="1">The sequence shown here is derived from an EMBL/GenBank/DDBJ whole genome shotgun (WGS) entry which is preliminary data.</text>
</comment>
<organism evidence="1 2">
    <name type="scientific">Zostera marina</name>
    <name type="common">Eelgrass</name>
    <dbReference type="NCBI Taxonomy" id="29655"/>
    <lineage>
        <taxon>Eukaryota</taxon>
        <taxon>Viridiplantae</taxon>
        <taxon>Streptophyta</taxon>
        <taxon>Embryophyta</taxon>
        <taxon>Tracheophyta</taxon>
        <taxon>Spermatophyta</taxon>
        <taxon>Magnoliopsida</taxon>
        <taxon>Liliopsida</taxon>
        <taxon>Zosteraceae</taxon>
        <taxon>Zostera</taxon>
    </lineage>
</organism>
<keyword evidence="2" id="KW-1185">Reference proteome</keyword>
<dbReference type="Proteomes" id="UP000036987">
    <property type="component" value="Unassembled WGS sequence"/>
</dbReference>
<dbReference type="EMBL" id="LFYR01000514">
    <property type="protein sequence ID" value="KMZ73875.1"/>
    <property type="molecule type" value="Genomic_DNA"/>
</dbReference>
<sequence length="75" mass="9218">MQWFQVSRGRRNKNRRDGIHFDTIRLFDARWWYNSKLTLIIRNGMSNFCVPKYKPTLRLRLGNVIFTLQSTEWRI</sequence>
<protein>
    <submittedName>
        <fullName evidence="1">Uncharacterized protein</fullName>
    </submittedName>
</protein>
<evidence type="ECO:0000313" key="2">
    <source>
        <dbReference type="Proteomes" id="UP000036987"/>
    </source>
</evidence>
<accession>A0A0K9Q092</accession>
<reference evidence="2" key="1">
    <citation type="journal article" date="2016" name="Nature">
        <title>The genome of the seagrass Zostera marina reveals angiosperm adaptation to the sea.</title>
        <authorList>
            <person name="Olsen J.L."/>
            <person name="Rouze P."/>
            <person name="Verhelst B."/>
            <person name="Lin Y.-C."/>
            <person name="Bayer T."/>
            <person name="Collen J."/>
            <person name="Dattolo E."/>
            <person name="De Paoli E."/>
            <person name="Dittami S."/>
            <person name="Maumus F."/>
            <person name="Michel G."/>
            <person name="Kersting A."/>
            <person name="Lauritano C."/>
            <person name="Lohaus R."/>
            <person name="Toepel M."/>
            <person name="Tonon T."/>
            <person name="Vanneste K."/>
            <person name="Amirebrahimi M."/>
            <person name="Brakel J."/>
            <person name="Bostroem C."/>
            <person name="Chovatia M."/>
            <person name="Grimwood J."/>
            <person name="Jenkins J.W."/>
            <person name="Jueterbock A."/>
            <person name="Mraz A."/>
            <person name="Stam W.T."/>
            <person name="Tice H."/>
            <person name="Bornberg-Bauer E."/>
            <person name="Green P.J."/>
            <person name="Pearson G.A."/>
            <person name="Procaccini G."/>
            <person name="Duarte C.M."/>
            <person name="Schmutz J."/>
            <person name="Reusch T.B.H."/>
            <person name="Van de Peer Y."/>
        </authorList>
    </citation>
    <scope>NUCLEOTIDE SEQUENCE [LARGE SCALE GENOMIC DNA]</scope>
    <source>
        <strain evidence="2">cv. Finnish</strain>
    </source>
</reference>
<name>A0A0K9Q092_ZOSMR</name>
<proteinExistence type="predicted"/>
<evidence type="ECO:0000313" key="1">
    <source>
        <dbReference type="EMBL" id="KMZ73875.1"/>
    </source>
</evidence>
<dbReference type="AlphaFoldDB" id="A0A0K9Q092"/>